<dbReference type="EMBL" id="CABDVU010000001">
    <property type="protein sequence ID" value="VTN14546.1"/>
    <property type="molecule type" value="Genomic_DNA"/>
</dbReference>
<evidence type="ECO:0000313" key="2">
    <source>
        <dbReference type="Proteomes" id="UP000339249"/>
    </source>
</evidence>
<protein>
    <submittedName>
        <fullName evidence="1">Uncharacterized protein</fullName>
    </submittedName>
</protein>
<gene>
    <name evidence="1" type="ORF">NCTC9185_06609</name>
</gene>
<accession>A0A4U9DAC2</accession>
<sequence>MVSALNRLAAMEHQDRIRFDYRRQAVGQSQSASCSDEPLPAPAGSPARCRNRYWPLPRRGSVSAAYRPAPWPRQQLLLAHREIVALLAQLGYKARPPGRAPARPTARLQRVPDLRLADIAAESDVGVEGIGQQTGSCCTMATPWRNALWLKEKSGRPSIRISPLLSGSSPSSGWQAYFCRCRCGPPAPQSCGTESPD</sequence>
<organism evidence="1 2">
    <name type="scientific">Raoultella terrigena</name>
    <name type="common">Klebsiella terrigena</name>
    <dbReference type="NCBI Taxonomy" id="577"/>
    <lineage>
        <taxon>Bacteria</taxon>
        <taxon>Pseudomonadati</taxon>
        <taxon>Pseudomonadota</taxon>
        <taxon>Gammaproteobacteria</taxon>
        <taxon>Enterobacterales</taxon>
        <taxon>Enterobacteriaceae</taxon>
        <taxon>Klebsiella/Raoultella group</taxon>
        <taxon>Raoultella</taxon>
    </lineage>
</organism>
<evidence type="ECO:0000313" key="1">
    <source>
        <dbReference type="EMBL" id="VTN14546.1"/>
    </source>
</evidence>
<dbReference type="Proteomes" id="UP000339249">
    <property type="component" value="Unassembled WGS sequence"/>
</dbReference>
<proteinExistence type="predicted"/>
<reference evidence="1 2" key="1">
    <citation type="submission" date="2019-04" db="EMBL/GenBank/DDBJ databases">
        <authorList>
            <consortium name="Pathogen Informatics"/>
        </authorList>
    </citation>
    <scope>NUCLEOTIDE SEQUENCE [LARGE SCALE GENOMIC DNA]</scope>
    <source>
        <strain evidence="1 2">NCTC9185</strain>
    </source>
</reference>
<dbReference type="AlphaFoldDB" id="A0A4U9DAC2"/>
<name>A0A4U9DAC2_RAOTE</name>